<organism evidence="1 2">
    <name type="scientific">Natronobacterium gregoryi</name>
    <dbReference type="NCBI Taxonomy" id="44930"/>
    <lineage>
        <taxon>Archaea</taxon>
        <taxon>Methanobacteriati</taxon>
        <taxon>Methanobacteriota</taxon>
        <taxon>Stenosarchaea group</taxon>
        <taxon>Halobacteria</taxon>
        <taxon>Halobacteriales</taxon>
        <taxon>Natrialbaceae</taxon>
        <taxon>Natronobacterium</taxon>
    </lineage>
</organism>
<reference evidence="1 2" key="1">
    <citation type="submission" date="2016-10" db="EMBL/GenBank/DDBJ databases">
        <authorList>
            <person name="de Groot N.N."/>
        </authorList>
    </citation>
    <scope>NUCLEOTIDE SEQUENCE [LARGE SCALE GENOMIC DNA]</scope>
    <source>
        <strain evidence="1 2">SP2</strain>
    </source>
</reference>
<evidence type="ECO:0000313" key="2">
    <source>
        <dbReference type="Proteomes" id="UP000182829"/>
    </source>
</evidence>
<dbReference type="Proteomes" id="UP000182829">
    <property type="component" value="Unassembled WGS sequence"/>
</dbReference>
<gene>
    <name evidence="1" type="ORF">SAMN05443661_110162</name>
</gene>
<proteinExistence type="predicted"/>
<dbReference type="GeneID" id="14209452"/>
<accession>A0A1I3MIX6</accession>
<protein>
    <submittedName>
        <fullName evidence="1">Uncharacterized protein</fullName>
    </submittedName>
</protein>
<dbReference type="EMBL" id="FORO01000010">
    <property type="protein sequence ID" value="SFI96710.1"/>
    <property type="molecule type" value="Genomic_DNA"/>
</dbReference>
<dbReference type="AlphaFoldDB" id="A0A1I3MIX6"/>
<sequence>MPTVTIEPNVKYDAVFGTDYAINTDDRSRTSARVLREEYEREYSQAVEAYEAIEDDVEDRGYSLDHDVDGSLWHQFNVAKDPDLLAKIATYFDGVDATEPTDLIRAKLRLLDGQVYANAQIATEAELREQSG</sequence>
<dbReference type="OrthoDB" id="351165at2157"/>
<evidence type="ECO:0000313" key="1">
    <source>
        <dbReference type="EMBL" id="SFI96710.1"/>
    </source>
</evidence>
<dbReference type="RefSeq" id="WP_005576747.1">
    <property type="nucleotide sequence ID" value="NZ_FORO01000010.1"/>
</dbReference>
<name>A0A1I3MIX6_9EURY</name>